<dbReference type="EMBL" id="BMAV01025199">
    <property type="protein sequence ID" value="GFS39419.1"/>
    <property type="molecule type" value="Genomic_DNA"/>
</dbReference>
<dbReference type="Proteomes" id="UP000886998">
    <property type="component" value="Unassembled WGS sequence"/>
</dbReference>
<organism evidence="1 2">
    <name type="scientific">Trichonephila inaurata madagascariensis</name>
    <dbReference type="NCBI Taxonomy" id="2747483"/>
    <lineage>
        <taxon>Eukaryota</taxon>
        <taxon>Metazoa</taxon>
        <taxon>Ecdysozoa</taxon>
        <taxon>Arthropoda</taxon>
        <taxon>Chelicerata</taxon>
        <taxon>Arachnida</taxon>
        <taxon>Araneae</taxon>
        <taxon>Araneomorphae</taxon>
        <taxon>Entelegynae</taxon>
        <taxon>Araneoidea</taxon>
        <taxon>Nephilidae</taxon>
        <taxon>Trichonephila</taxon>
        <taxon>Trichonephila inaurata</taxon>
    </lineage>
</organism>
<evidence type="ECO:0000313" key="1">
    <source>
        <dbReference type="EMBL" id="GFS39419.1"/>
    </source>
</evidence>
<reference evidence="1" key="1">
    <citation type="submission" date="2020-08" db="EMBL/GenBank/DDBJ databases">
        <title>Multicomponent nature underlies the extraordinary mechanical properties of spider dragline silk.</title>
        <authorList>
            <person name="Kono N."/>
            <person name="Nakamura H."/>
            <person name="Mori M."/>
            <person name="Yoshida Y."/>
            <person name="Ohtoshi R."/>
            <person name="Malay A.D."/>
            <person name="Moran D.A.P."/>
            <person name="Tomita M."/>
            <person name="Numata K."/>
            <person name="Arakawa K."/>
        </authorList>
    </citation>
    <scope>NUCLEOTIDE SEQUENCE</scope>
</reference>
<accession>A0A8X6J684</accession>
<proteinExistence type="predicted"/>
<comment type="caution">
    <text evidence="1">The sequence shown here is derived from an EMBL/GenBank/DDBJ whole genome shotgun (WGS) entry which is preliminary data.</text>
</comment>
<protein>
    <submittedName>
        <fullName evidence="1">Uncharacterized protein</fullName>
    </submittedName>
</protein>
<sequence>MQFRKNSVQVIDGVVFPLVALKAVCGEPSSKPHKRRLTDDLIISTLMMFSRSVKKKYENLSFSSSLIETELHFFLQKIMSRFDQNV</sequence>
<name>A0A8X6J684_9ARAC</name>
<gene>
    <name evidence="1" type="ORF">TNIN_261231</name>
</gene>
<dbReference type="AlphaFoldDB" id="A0A8X6J684"/>
<evidence type="ECO:0000313" key="2">
    <source>
        <dbReference type="Proteomes" id="UP000886998"/>
    </source>
</evidence>
<keyword evidence="2" id="KW-1185">Reference proteome</keyword>